<feature type="domain" description="Bacteriophage T5 Orf172 DNA-binding" evidence="2">
    <location>
        <begin position="592"/>
        <end position="712"/>
    </location>
</feature>
<feature type="compositionally biased region" description="Low complexity" evidence="1">
    <location>
        <begin position="132"/>
        <end position="142"/>
    </location>
</feature>
<sequence>MPNTRSPSPDTAGSSASQCKAIAISTGQRCTRSGKNDGYCSEKHKQQAEATGNFWGHRADGGNPFSESEASEPEKTAAAGTTTAKVKKAATTTAKKTSKVKAAVKSKLSRGGGSEDDDDAESKDTNEGSDSAIAAPKKATPTRAKKPAAAKKSTAAVAAATKKKPTTKGRGKASQDSEDDYAPSEESDGDFEPEDIVESSDDDDDDEEDDGVDELAESLKSVRIQKDDPSLPPRPPASKKTVGAKKGPKSNIQPQGPETSGVGKFLAPPKKVAQEAAKKTGKPAGGAATTTTTTTTTTTKPKHRGFWIVAPPNVDIPESTIKILSTVREKLHRDDSFGSVSSGTDQSSSSSFDGFKYHAHVPKFLQPQVNEDPDSKRAKLRQLAAKFWTKLSSKDDDDVVQHSSESGKTSAADKKDLPPILAPAPAVEDQATKKKKSPQAKAKPSSTSRQRRGSSASVDSVDDLTKDVKALTVKGDSGDDVEDDDSSTLSNQCHGYNTNGQRCKRRVKVDGPIRKNMVLMCHNHEVDDDQAAVHIEGKGGVLLQWVDISAWVNPNLPDFIQIKLRRTMEKPISTGDKPGYIYAYHLKGASSDGGHTFFKVGRTDNVYRRMAQWSDQCGTPPRLLEVFPDQGSLAPRNDDDLDDDDEETAKTKAVSKDVVTGLRCRYAHRIEHLIHIELKPYHDKDHVCVCKTNHREWFKVPHKSGLSHSEQQKHAWQQVRRIIVHWMAYMDHVYGPG</sequence>
<proteinExistence type="predicted"/>
<feature type="region of interest" description="Disordered" evidence="1">
    <location>
        <begin position="474"/>
        <end position="493"/>
    </location>
</feature>
<organism evidence="3 4">
    <name type="scientific">Actinomortierella ambigua</name>
    <dbReference type="NCBI Taxonomy" id="1343610"/>
    <lineage>
        <taxon>Eukaryota</taxon>
        <taxon>Fungi</taxon>
        <taxon>Fungi incertae sedis</taxon>
        <taxon>Mucoromycota</taxon>
        <taxon>Mortierellomycotina</taxon>
        <taxon>Mortierellomycetes</taxon>
        <taxon>Mortierellales</taxon>
        <taxon>Mortierellaceae</taxon>
        <taxon>Actinomortierella</taxon>
    </lineage>
</organism>
<comment type="caution">
    <text evidence="3">The sequence shown here is derived from an EMBL/GenBank/DDBJ whole genome shotgun (WGS) entry which is preliminary data.</text>
</comment>
<gene>
    <name evidence="3" type="ORF">DFQ27_004805</name>
</gene>
<dbReference type="InterPro" id="IPR053006">
    <property type="entry name" value="Meiosis_regulatory"/>
</dbReference>
<name>A0A9P6U2U2_9FUNG</name>
<feature type="region of interest" description="Disordered" evidence="1">
    <location>
        <begin position="332"/>
        <end position="354"/>
    </location>
</feature>
<evidence type="ECO:0000313" key="4">
    <source>
        <dbReference type="Proteomes" id="UP000807716"/>
    </source>
</evidence>
<feature type="compositionally biased region" description="Basic residues" evidence="1">
    <location>
        <begin position="96"/>
        <end position="108"/>
    </location>
</feature>
<dbReference type="EMBL" id="JAAAJB010000337">
    <property type="protein sequence ID" value="KAG0258093.1"/>
    <property type="molecule type" value="Genomic_DNA"/>
</dbReference>
<dbReference type="PANTHER" id="PTHR28094:SF1">
    <property type="entry name" value="MEIOTICALLY UP-REGULATED GENE 113 PROTEIN"/>
    <property type="match status" value="1"/>
</dbReference>
<dbReference type="InterPro" id="IPR018306">
    <property type="entry name" value="Phage_T5_Orf172_DNA-bd"/>
</dbReference>
<feature type="compositionally biased region" description="Acidic residues" evidence="1">
    <location>
        <begin position="176"/>
        <end position="216"/>
    </location>
</feature>
<dbReference type="SMART" id="SM00974">
    <property type="entry name" value="T5orf172"/>
    <property type="match status" value="1"/>
</dbReference>
<feature type="compositionally biased region" description="Low complexity" evidence="1">
    <location>
        <begin position="285"/>
        <end position="299"/>
    </location>
</feature>
<evidence type="ECO:0000259" key="2">
    <source>
        <dbReference type="SMART" id="SM00974"/>
    </source>
</evidence>
<feature type="compositionally biased region" description="Low complexity" evidence="1">
    <location>
        <begin position="439"/>
        <end position="448"/>
    </location>
</feature>
<evidence type="ECO:0000313" key="3">
    <source>
        <dbReference type="EMBL" id="KAG0258093.1"/>
    </source>
</evidence>
<dbReference type="PANTHER" id="PTHR28094">
    <property type="entry name" value="MEIOTICALLY UP-REGULATED GENE 113 PROTEIN"/>
    <property type="match status" value="1"/>
</dbReference>
<feature type="compositionally biased region" description="Low complexity" evidence="1">
    <location>
        <begin position="76"/>
        <end position="95"/>
    </location>
</feature>
<dbReference type="AlphaFoldDB" id="A0A9P6U2U2"/>
<feature type="compositionally biased region" description="Low complexity" evidence="1">
    <location>
        <begin position="150"/>
        <end position="160"/>
    </location>
</feature>
<keyword evidence="4" id="KW-1185">Reference proteome</keyword>
<evidence type="ECO:0000256" key="1">
    <source>
        <dbReference type="SAM" id="MobiDB-lite"/>
    </source>
</evidence>
<reference evidence="3" key="1">
    <citation type="journal article" date="2020" name="Fungal Divers.">
        <title>Resolving the Mortierellaceae phylogeny through synthesis of multi-gene phylogenetics and phylogenomics.</title>
        <authorList>
            <person name="Vandepol N."/>
            <person name="Liber J."/>
            <person name="Desiro A."/>
            <person name="Na H."/>
            <person name="Kennedy M."/>
            <person name="Barry K."/>
            <person name="Grigoriev I.V."/>
            <person name="Miller A.N."/>
            <person name="O'Donnell K."/>
            <person name="Stajich J.E."/>
            <person name="Bonito G."/>
        </authorList>
    </citation>
    <scope>NUCLEOTIDE SEQUENCE</scope>
    <source>
        <strain evidence="3">BC1065</strain>
    </source>
</reference>
<dbReference type="OrthoDB" id="2417614at2759"/>
<feature type="region of interest" description="Disordered" evidence="1">
    <location>
        <begin position="27"/>
        <end position="305"/>
    </location>
</feature>
<feature type="compositionally biased region" description="Low complexity" evidence="1">
    <location>
        <begin position="337"/>
        <end position="354"/>
    </location>
</feature>
<protein>
    <recommendedName>
        <fullName evidence="2">Bacteriophage T5 Orf172 DNA-binding domain-containing protein</fullName>
    </recommendedName>
</protein>
<feature type="compositionally biased region" description="Basic residues" evidence="1">
    <location>
        <begin position="161"/>
        <end position="171"/>
    </location>
</feature>
<dbReference type="Proteomes" id="UP000807716">
    <property type="component" value="Unassembled WGS sequence"/>
</dbReference>
<feature type="region of interest" description="Disordered" evidence="1">
    <location>
        <begin position="394"/>
        <end position="462"/>
    </location>
</feature>
<accession>A0A9P6U2U2</accession>
<dbReference type="Pfam" id="PF10544">
    <property type="entry name" value="T5orf172"/>
    <property type="match status" value="1"/>
</dbReference>
<feature type="region of interest" description="Disordered" evidence="1">
    <location>
        <begin position="628"/>
        <end position="650"/>
    </location>
</feature>